<dbReference type="RefSeq" id="WP_139628331.1">
    <property type="nucleotide sequence ID" value="NZ_VDLX02000001.1"/>
</dbReference>
<sequence length="296" mass="31314">MTLPPEAVQALQIIGIPATVFPDTERIDRQAELMRGTADGTARAVAGTDATLLQAGEHYRGESGAAMRDRWQEEGGDGERALQVNAAANVMPTALNGVSKVVTAAELAAGAAALYFTYRAALQLLRPDPTAPLRATAELVHGRRRTGTILTEVRQGTGSAIAGAIRRKIVEPLENLLRGMRPPGGPMPAYGGAGVPRAGAPFPSTPQPQAGHRLEMGRGWLGGGSRRHQEAAEEAVQHQVNVNTARTNELEVQQKFAEKAIKDAEARGDTVSADALKQAKAGVDAEHASRKRGRHN</sequence>
<reference evidence="1 2" key="1">
    <citation type="submission" date="2019-10" db="EMBL/GenBank/DDBJ databases">
        <title>Nonomuraea sp. nov., isolated from Phyllanthus amarus.</title>
        <authorList>
            <person name="Klykleung N."/>
            <person name="Tanasupawat S."/>
        </authorList>
    </citation>
    <scope>NUCLEOTIDE SEQUENCE [LARGE SCALE GENOMIC DNA]</scope>
    <source>
        <strain evidence="1 2">PA1-10</strain>
    </source>
</reference>
<dbReference type="Proteomes" id="UP000312512">
    <property type="component" value="Unassembled WGS sequence"/>
</dbReference>
<keyword evidence="2" id="KW-1185">Reference proteome</keyword>
<dbReference type="OrthoDB" id="9111418at2"/>
<organism evidence="1 2">
    <name type="scientific">Nonomuraea phyllanthi</name>
    <dbReference type="NCBI Taxonomy" id="2219224"/>
    <lineage>
        <taxon>Bacteria</taxon>
        <taxon>Bacillati</taxon>
        <taxon>Actinomycetota</taxon>
        <taxon>Actinomycetes</taxon>
        <taxon>Streptosporangiales</taxon>
        <taxon>Streptosporangiaceae</taxon>
        <taxon>Nonomuraea</taxon>
    </lineage>
</organism>
<proteinExistence type="predicted"/>
<evidence type="ECO:0000313" key="1">
    <source>
        <dbReference type="EMBL" id="KAB8197648.1"/>
    </source>
</evidence>
<protein>
    <submittedName>
        <fullName evidence="1">Uncharacterized protein</fullName>
    </submittedName>
</protein>
<evidence type="ECO:0000313" key="2">
    <source>
        <dbReference type="Proteomes" id="UP000312512"/>
    </source>
</evidence>
<dbReference type="EMBL" id="VDLX02000001">
    <property type="protein sequence ID" value="KAB8197648.1"/>
    <property type="molecule type" value="Genomic_DNA"/>
</dbReference>
<accession>A0A5C4WVN2</accession>
<name>A0A5C4WVN2_9ACTN</name>
<dbReference type="AlphaFoldDB" id="A0A5C4WVN2"/>
<gene>
    <name evidence="1" type="ORF">FH608_003695</name>
</gene>
<comment type="caution">
    <text evidence="1">The sequence shown here is derived from an EMBL/GenBank/DDBJ whole genome shotgun (WGS) entry which is preliminary data.</text>
</comment>